<sequence>MNDLTVTEYKNIRVLTTQQIAEAYGTDTKVVSYNFNHNKDRYVDGKHYICLTGDELRAFRENHDLPSNLNKLYLWTEKGAFLHAKSLNTDRAWEVYDRLVDEYFEKPKLPSWTMDDKIQILAQGNIELKEKIEAVNDDLQEFKRDMPLLALECQKITKAKNQKVVPILGGKNAPAYKDNSIRQLVYSDIDAQLRREFGVNTYKAIKRNQCDMAIKIIKEYDLPMYLKDRIDDANAQSSFL</sequence>
<reference evidence="3" key="1">
    <citation type="journal article" date="2021" name="Proc. Natl. Acad. Sci. U.S.A.">
        <title>A Catalog of Tens of Thousands of Viruses from Human Metagenomes Reveals Hidden Associations with Chronic Diseases.</title>
        <authorList>
            <person name="Tisza M.J."/>
            <person name="Buck C.B."/>
        </authorList>
    </citation>
    <scope>NUCLEOTIDE SEQUENCE</scope>
    <source>
        <strain evidence="3">CteHV32</strain>
    </source>
</reference>
<organism evidence="3">
    <name type="scientific">Siphoviridae sp. cteHV32</name>
    <dbReference type="NCBI Taxonomy" id="2825588"/>
    <lineage>
        <taxon>Viruses</taxon>
        <taxon>Duplodnaviria</taxon>
        <taxon>Heunggongvirae</taxon>
        <taxon>Uroviricota</taxon>
        <taxon>Caudoviricetes</taxon>
    </lineage>
</organism>
<feature type="domain" description="ORF6C" evidence="2">
    <location>
        <begin position="118"/>
        <end position="230"/>
    </location>
</feature>
<name>A0A8S5QHI4_9CAUD</name>
<dbReference type="Pfam" id="PF10543">
    <property type="entry name" value="ORF6N"/>
    <property type="match status" value="1"/>
</dbReference>
<evidence type="ECO:0000259" key="1">
    <source>
        <dbReference type="Pfam" id="PF10543"/>
    </source>
</evidence>
<dbReference type="InterPro" id="IPR018873">
    <property type="entry name" value="KilA-N_DNA-bd_domain"/>
</dbReference>
<evidence type="ECO:0000259" key="2">
    <source>
        <dbReference type="Pfam" id="PF10552"/>
    </source>
</evidence>
<protein>
    <submittedName>
        <fullName evidence="3">Uncharacterized protein</fullName>
    </submittedName>
</protein>
<proteinExistence type="predicted"/>
<accession>A0A8S5QHI4</accession>
<feature type="domain" description="KilA-N DNA-binding" evidence="1">
    <location>
        <begin position="6"/>
        <end position="86"/>
    </location>
</feature>
<dbReference type="EMBL" id="BK015653">
    <property type="protein sequence ID" value="DAE18249.1"/>
    <property type="molecule type" value="Genomic_DNA"/>
</dbReference>
<dbReference type="Pfam" id="PF10552">
    <property type="entry name" value="ORF6C"/>
    <property type="match status" value="1"/>
</dbReference>
<dbReference type="InterPro" id="IPR018878">
    <property type="entry name" value="ORF6C_dom"/>
</dbReference>
<evidence type="ECO:0000313" key="3">
    <source>
        <dbReference type="EMBL" id="DAE18249.1"/>
    </source>
</evidence>